<protein>
    <submittedName>
        <fullName evidence="5">Zinc finger CCHC domain-containing protein 3</fullName>
    </submittedName>
</protein>
<evidence type="ECO:0000256" key="1">
    <source>
        <dbReference type="PROSITE-ProRule" id="PRU00042"/>
    </source>
</evidence>
<sequence length="360" mass="40358">MKLNSDIPSSVSFGGRSCWVRYRGQPRTCLKCGEAGHEAKECGVIRCFNCQSLGHASKECEVPTTCTICGKSGHHYRDCPVSFANKIKPNSSWIIGSHAKTSEGGEKEAEANLGEEVVEVSSDDATHSAIASNPGPSFMADSQPPNEVVPDKQTNDSQILLFEDSEPVVIPDTQASSDVVTDKKSSESEMDISDGRPEIKTLENCIPQPQLQDNETCSNEIQSQPAMSVDKDPIFVKPRRKASSQHDTGRRPERSRSGIRFPLENPMDVIKMTQIFLEDEPWHSCYVKTCCETFSKFKDLKAHVGEHHSKLKPQEYSCARRSCHLTFSTPWEWIQHLARKHAEFVSGKEIEFFDKYFLRQ</sequence>
<dbReference type="EMBL" id="JAIZAY010000013">
    <property type="protein sequence ID" value="KAJ8031125.1"/>
    <property type="molecule type" value="Genomic_DNA"/>
</dbReference>
<dbReference type="PROSITE" id="PS50158">
    <property type="entry name" value="ZF_CCHC"/>
    <property type="match status" value="3"/>
</dbReference>
<evidence type="ECO:0000313" key="6">
    <source>
        <dbReference type="Proteomes" id="UP001152320"/>
    </source>
</evidence>
<feature type="compositionally biased region" description="Basic and acidic residues" evidence="2">
    <location>
        <begin position="180"/>
        <end position="197"/>
    </location>
</feature>
<dbReference type="Pfam" id="PF00098">
    <property type="entry name" value="zf-CCHC"/>
    <property type="match status" value="1"/>
</dbReference>
<dbReference type="GO" id="GO:0003723">
    <property type="term" value="F:RNA binding"/>
    <property type="evidence" value="ECO:0007669"/>
    <property type="project" value="InterPro"/>
</dbReference>
<evidence type="ECO:0000313" key="5">
    <source>
        <dbReference type="EMBL" id="KAJ8031125.1"/>
    </source>
</evidence>
<dbReference type="PANTHER" id="PTHR22639">
    <property type="entry name" value="GAG-RELATED PROTEIN"/>
    <property type="match status" value="1"/>
</dbReference>
<dbReference type="GO" id="GO:0008270">
    <property type="term" value="F:zinc ion binding"/>
    <property type="evidence" value="ECO:0007669"/>
    <property type="project" value="UniProtKB-KW"/>
</dbReference>
<dbReference type="SMART" id="SM00343">
    <property type="entry name" value="ZnF_C2HC"/>
    <property type="match status" value="3"/>
</dbReference>
<evidence type="ECO:0000259" key="3">
    <source>
        <dbReference type="PROSITE" id="PS50157"/>
    </source>
</evidence>
<dbReference type="Gene3D" id="4.10.60.10">
    <property type="entry name" value="Zinc finger, CCHC-type"/>
    <property type="match status" value="1"/>
</dbReference>
<feature type="compositionally biased region" description="Polar residues" evidence="2">
    <location>
        <begin position="217"/>
        <end position="226"/>
    </location>
</feature>
<keyword evidence="1" id="KW-0479">Metal-binding</keyword>
<feature type="region of interest" description="Disordered" evidence="2">
    <location>
        <begin position="123"/>
        <end position="197"/>
    </location>
</feature>
<dbReference type="Proteomes" id="UP001152320">
    <property type="component" value="Chromosome 13"/>
</dbReference>
<dbReference type="InterPro" id="IPR001878">
    <property type="entry name" value="Znf_CCHC"/>
</dbReference>
<dbReference type="PANTHER" id="PTHR22639:SF3">
    <property type="entry name" value="ZINC FINGER CCHC DOMAIN-CONTAINING PROTEIN 3"/>
    <property type="match status" value="1"/>
</dbReference>
<accession>A0A9Q1H3G5</accession>
<comment type="caution">
    <text evidence="5">The sequence shown here is derived from an EMBL/GenBank/DDBJ whole genome shotgun (WGS) entry which is preliminary data.</text>
</comment>
<feature type="domain" description="CCHC-type" evidence="4">
    <location>
        <begin position="29"/>
        <end position="42"/>
    </location>
</feature>
<dbReference type="PROSITE" id="PS50157">
    <property type="entry name" value="ZINC_FINGER_C2H2_2"/>
    <property type="match status" value="1"/>
</dbReference>
<dbReference type="PROSITE" id="PS00028">
    <property type="entry name" value="ZINC_FINGER_C2H2_1"/>
    <property type="match status" value="1"/>
</dbReference>
<feature type="domain" description="CCHC-type" evidence="4">
    <location>
        <begin position="66"/>
        <end position="80"/>
    </location>
</feature>
<organism evidence="5 6">
    <name type="scientific">Holothuria leucospilota</name>
    <name type="common">Black long sea cucumber</name>
    <name type="synonym">Mertensiothuria leucospilota</name>
    <dbReference type="NCBI Taxonomy" id="206669"/>
    <lineage>
        <taxon>Eukaryota</taxon>
        <taxon>Metazoa</taxon>
        <taxon>Echinodermata</taxon>
        <taxon>Eleutherozoa</taxon>
        <taxon>Echinozoa</taxon>
        <taxon>Holothuroidea</taxon>
        <taxon>Aspidochirotacea</taxon>
        <taxon>Aspidochirotida</taxon>
        <taxon>Holothuriidae</taxon>
        <taxon>Holothuria</taxon>
    </lineage>
</organism>
<feature type="domain" description="C2H2-type" evidence="3">
    <location>
        <begin position="283"/>
        <end position="313"/>
    </location>
</feature>
<dbReference type="SMART" id="SM00355">
    <property type="entry name" value="ZnF_C2H2"/>
    <property type="match status" value="2"/>
</dbReference>
<keyword evidence="1" id="KW-0863">Zinc-finger</keyword>
<feature type="compositionally biased region" description="Basic and acidic residues" evidence="2">
    <location>
        <begin position="247"/>
        <end position="256"/>
    </location>
</feature>
<keyword evidence="1" id="KW-0862">Zinc</keyword>
<proteinExistence type="predicted"/>
<dbReference type="AlphaFoldDB" id="A0A9Q1H3G5"/>
<evidence type="ECO:0000259" key="4">
    <source>
        <dbReference type="PROSITE" id="PS50158"/>
    </source>
</evidence>
<dbReference type="GO" id="GO:0003690">
    <property type="term" value="F:double-stranded DNA binding"/>
    <property type="evidence" value="ECO:0007669"/>
    <property type="project" value="InterPro"/>
</dbReference>
<dbReference type="GO" id="GO:0002218">
    <property type="term" value="P:activation of innate immune response"/>
    <property type="evidence" value="ECO:0007669"/>
    <property type="project" value="InterPro"/>
</dbReference>
<dbReference type="InterPro" id="IPR013087">
    <property type="entry name" value="Znf_C2H2_type"/>
</dbReference>
<dbReference type="SUPFAM" id="SSF57756">
    <property type="entry name" value="Retrovirus zinc finger-like domains"/>
    <property type="match status" value="1"/>
</dbReference>
<dbReference type="OrthoDB" id="10064617at2759"/>
<dbReference type="InterPro" id="IPR042509">
    <property type="entry name" value="ZCCHC3"/>
</dbReference>
<reference evidence="5" key="1">
    <citation type="submission" date="2021-10" db="EMBL/GenBank/DDBJ databases">
        <title>Tropical sea cucumber genome reveals ecological adaptation and Cuvierian tubules defense mechanism.</title>
        <authorList>
            <person name="Chen T."/>
        </authorList>
    </citation>
    <scope>NUCLEOTIDE SEQUENCE</scope>
    <source>
        <strain evidence="5">Nanhai2018</strain>
        <tissue evidence="5">Muscle</tissue>
    </source>
</reference>
<keyword evidence="6" id="KW-1185">Reference proteome</keyword>
<feature type="domain" description="CCHC-type" evidence="4">
    <location>
        <begin position="46"/>
        <end position="60"/>
    </location>
</feature>
<name>A0A9Q1H3G5_HOLLE</name>
<gene>
    <name evidence="5" type="ORF">HOLleu_27752</name>
</gene>
<feature type="region of interest" description="Disordered" evidence="2">
    <location>
        <begin position="217"/>
        <end position="260"/>
    </location>
</feature>
<evidence type="ECO:0000256" key="2">
    <source>
        <dbReference type="SAM" id="MobiDB-lite"/>
    </source>
</evidence>
<dbReference type="InterPro" id="IPR036875">
    <property type="entry name" value="Znf_CCHC_sf"/>
</dbReference>